<accession>A0ABV2NMQ3</accession>
<sequence>MVGRPRPRCGSTRATRTRENRSAQVSSGATRSPAPATAAARASRSVPPPGATLARRSIPAKRSKASARVRRSGSAKGSVSRPRKAKQAGARGLGRAGEQVGAVRHQRRVGGAGPVPLEHRELGMVQRPALAVAEHPGDAEQPRLARGQELLAGEFRRGVQVERRAGAARPDGFRGEGRQMRLVAGRDLQAGGLGLDEVAVREPPAERREDAVAQEQRRAPVGVATGRPPGGGGSGHDRPPRRGGTGRLRPGGVAFWSTLILGPDWLRTAETRRGRGALPSTVHARPLATAAQMR</sequence>
<feature type="region of interest" description="Disordered" evidence="1">
    <location>
        <begin position="1"/>
        <end position="116"/>
    </location>
</feature>
<dbReference type="Proteomes" id="UP001549119">
    <property type="component" value="Unassembled WGS sequence"/>
</dbReference>
<feature type="compositionally biased region" description="Basic and acidic residues" evidence="1">
    <location>
        <begin position="201"/>
        <end position="218"/>
    </location>
</feature>
<evidence type="ECO:0000313" key="2">
    <source>
        <dbReference type="EMBL" id="MET3867741.1"/>
    </source>
</evidence>
<feature type="compositionally biased region" description="Low complexity" evidence="1">
    <location>
        <begin position="26"/>
        <end position="45"/>
    </location>
</feature>
<feature type="region of interest" description="Disordered" evidence="1">
    <location>
        <begin position="201"/>
        <end position="250"/>
    </location>
</feature>
<comment type="caution">
    <text evidence="2">The sequence shown here is derived from an EMBL/GenBank/DDBJ whole genome shotgun (WGS) entry which is preliminary data.</text>
</comment>
<evidence type="ECO:0000313" key="3">
    <source>
        <dbReference type="Proteomes" id="UP001549119"/>
    </source>
</evidence>
<keyword evidence="3" id="KW-1185">Reference proteome</keyword>
<evidence type="ECO:0000256" key="1">
    <source>
        <dbReference type="SAM" id="MobiDB-lite"/>
    </source>
</evidence>
<dbReference type="EMBL" id="JBEPNW010000002">
    <property type="protein sequence ID" value="MET3867741.1"/>
    <property type="molecule type" value="Genomic_DNA"/>
</dbReference>
<protein>
    <submittedName>
        <fullName evidence="2">Uncharacterized protein</fullName>
    </submittedName>
</protein>
<name>A0ABV2NMQ3_9HYPH</name>
<gene>
    <name evidence="2" type="ORF">ABIC20_005050</name>
</gene>
<feature type="compositionally biased region" description="Basic residues" evidence="1">
    <location>
        <begin position="58"/>
        <end position="73"/>
    </location>
</feature>
<reference evidence="2 3" key="1">
    <citation type="submission" date="2024-06" db="EMBL/GenBank/DDBJ databases">
        <title>Genomics of switchgrass bacterial isolates.</title>
        <authorList>
            <person name="Shade A."/>
        </authorList>
    </citation>
    <scope>NUCLEOTIDE SEQUENCE [LARGE SCALE GENOMIC DNA]</scope>
    <source>
        <strain evidence="2 3">PvP084</strain>
    </source>
</reference>
<proteinExistence type="predicted"/>
<organism evidence="2 3">
    <name type="scientific">Methylobacterium radiotolerans</name>
    <dbReference type="NCBI Taxonomy" id="31998"/>
    <lineage>
        <taxon>Bacteria</taxon>
        <taxon>Pseudomonadati</taxon>
        <taxon>Pseudomonadota</taxon>
        <taxon>Alphaproteobacteria</taxon>
        <taxon>Hyphomicrobiales</taxon>
        <taxon>Methylobacteriaceae</taxon>
        <taxon>Methylobacterium</taxon>
    </lineage>
</organism>